<evidence type="ECO:0000256" key="12">
    <source>
        <dbReference type="SAM" id="MobiDB-lite"/>
    </source>
</evidence>
<keyword evidence="4" id="KW-0328">Glycosyltransferase</keyword>
<dbReference type="InterPro" id="IPR029044">
    <property type="entry name" value="Nucleotide-diphossugar_trans"/>
</dbReference>
<dbReference type="Gene3D" id="3.90.550.10">
    <property type="entry name" value="Spore Coat Polysaccharide Biosynthesis Protein SpsA, Chain A"/>
    <property type="match status" value="1"/>
</dbReference>
<evidence type="ECO:0000256" key="11">
    <source>
        <dbReference type="ARBA" id="ARBA00023180"/>
    </source>
</evidence>
<evidence type="ECO:0000313" key="14">
    <source>
        <dbReference type="EMBL" id="KGK38609.1"/>
    </source>
</evidence>
<evidence type="ECO:0000256" key="7">
    <source>
        <dbReference type="ARBA" id="ARBA00022968"/>
    </source>
</evidence>
<dbReference type="Proteomes" id="UP000029867">
    <property type="component" value="Unassembled WGS sequence"/>
</dbReference>
<dbReference type="Pfam" id="PF11051">
    <property type="entry name" value="Mannosyl_trans3"/>
    <property type="match status" value="1"/>
</dbReference>
<keyword evidence="11" id="KW-0325">Glycoprotein</keyword>
<evidence type="ECO:0000256" key="8">
    <source>
        <dbReference type="ARBA" id="ARBA00022989"/>
    </source>
</evidence>
<sequence length="863" mass="97492">MQFSTVVLFAASALAASSTITEVAYSTQLETITSCGPEVTNCPARHPNTTASDATFTGAAAQGAGSYYAAGAAALAAVFDESYEGTFKGKFLKTIKTVKDLKSENFYKKWSLIGYLDDLVHEPIETASFTNSVDPFQLLEEYEQKDENAQYKDMTQLEKAQFYVEHIIPESKYKFRPIQETIYKDAFAPKKFISSRLKKWLKIKKQLSEDEQKALGVNDEWFKQVVSGVKNEKLAHNEVSAKEMKNAFTHLKFFSNIFLKNDQVSSDTQLQEFCSIAQSKLFSWLNGNYPTFTKYDHHTRPTVIDPYTETAHLKESCFVKSLQSSLNGRGLVITAHDPLVPELAGLLALLRITGNEYPIQIFHKNDLSLDSIRTINDIASSPIMKLPKSVPEFRVPLNLKPLDITYVNVNDVIDSKYKHFYGGFGMKLLAYLFNTFEEMIMLDTDTVIVDSIENFFNSPQYQESHAYFFKDRALNSFIYEGIVDYFKSYLNYDKEVHYLGLPKVKDETLNNRFFGEFARHFMESGLFVINKKEKFDGVLASTIAQMFKLFSGSLHGEKEFIWLGQEIMGNSYTFNTNPAIAVGEFSPDRGILSNEICTTHPAHIGDHHELLWINSGFLTCKKYDSYYKDINFQRNAGKKLIDLKKEYLSPVIIKDAIIPPPAEYTINVKKSKEPTRGWTMTHQCSGYMWCAYDIIGGSKALNIPRGTAFSFPEENTKAWEYLGRLWVNYFNIGYSGGADQGYIDGDFYDELGLEEMDVFKDVQDPPELDLDTVSTASLSESGAVEDEEAGDGNSHGNLEKGKKINKGAIEEDEGEPMDEEVENEPGTGDLETESGVAEGESGIDKVINENNDGYYKRSLLRYH</sequence>
<dbReference type="VEuPathDB" id="FungiDB:C5L36_0C11230"/>
<feature type="signal peptide" evidence="13">
    <location>
        <begin position="1"/>
        <end position="15"/>
    </location>
</feature>
<protein>
    <submittedName>
        <fullName evidence="14">Uncharacterized protein</fullName>
    </submittedName>
</protein>
<keyword evidence="5" id="KW-0808">Transferase</keyword>
<dbReference type="GO" id="GO:0006493">
    <property type="term" value="P:protein O-linked glycosylation"/>
    <property type="evidence" value="ECO:0007669"/>
    <property type="project" value="TreeGrafter"/>
</dbReference>
<dbReference type="AlphaFoldDB" id="A0A099P2U7"/>
<proteinExistence type="inferred from homology"/>
<dbReference type="GO" id="GO:0000139">
    <property type="term" value="C:Golgi membrane"/>
    <property type="evidence" value="ECO:0007669"/>
    <property type="project" value="UniProtKB-SubCell"/>
</dbReference>
<keyword evidence="6" id="KW-0812">Transmembrane</keyword>
<keyword evidence="13" id="KW-0732">Signal</keyword>
<evidence type="ECO:0000256" key="10">
    <source>
        <dbReference type="ARBA" id="ARBA00023136"/>
    </source>
</evidence>
<reference evidence="15" key="1">
    <citation type="journal article" date="2014" name="Microb. Cell Fact.">
        <title>Exploiting Issatchenkia orientalis SD108 for succinic acid production.</title>
        <authorList>
            <person name="Xiao H."/>
            <person name="Shao Z."/>
            <person name="Jiang Y."/>
            <person name="Dole S."/>
            <person name="Zhao H."/>
        </authorList>
    </citation>
    <scope>NUCLEOTIDE SEQUENCE [LARGE SCALE GENOMIC DNA]</scope>
    <source>
        <strain evidence="15">SD108</strain>
    </source>
</reference>
<evidence type="ECO:0000256" key="13">
    <source>
        <dbReference type="SAM" id="SignalP"/>
    </source>
</evidence>
<keyword evidence="7" id="KW-0735">Signal-anchor</keyword>
<evidence type="ECO:0000256" key="5">
    <source>
        <dbReference type="ARBA" id="ARBA00022679"/>
    </source>
</evidence>
<keyword evidence="10" id="KW-0472">Membrane</keyword>
<evidence type="ECO:0000256" key="2">
    <source>
        <dbReference type="ARBA" id="ARBA00004922"/>
    </source>
</evidence>
<gene>
    <name evidence="14" type="ORF">JL09_g2200</name>
</gene>
<feature type="compositionally biased region" description="Acidic residues" evidence="12">
    <location>
        <begin position="810"/>
        <end position="823"/>
    </location>
</feature>
<comment type="pathway">
    <text evidence="2">Protein modification; protein glycosylation.</text>
</comment>
<evidence type="ECO:0000313" key="15">
    <source>
        <dbReference type="Proteomes" id="UP000029867"/>
    </source>
</evidence>
<evidence type="ECO:0000256" key="1">
    <source>
        <dbReference type="ARBA" id="ARBA00004323"/>
    </source>
</evidence>
<comment type="caution">
    <text evidence="14">The sequence shown here is derived from an EMBL/GenBank/DDBJ whole genome shotgun (WGS) entry which is preliminary data.</text>
</comment>
<feature type="chain" id="PRO_5012407222" evidence="13">
    <location>
        <begin position="16"/>
        <end position="863"/>
    </location>
</feature>
<evidence type="ECO:0000256" key="9">
    <source>
        <dbReference type="ARBA" id="ARBA00023034"/>
    </source>
</evidence>
<accession>A0A099P2U7</accession>
<dbReference type="GO" id="GO:0046354">
    <property type="term" value="P:mannan biosynthetic process"/>
    <property type="evidence" value="ECO:0007669"/>
    <property type="project" value="UniProtKB-ARBA"/>
</dbReference>
<dbReference type="EMBL" id="JQFK01000017">
    <property type="protein sequence ID" value="KGK38609.1"/>
    <property type="molecule type" value="Genomic_DNA"/>
</dbReference>
<name>A0A099P2U7_PICKU</name>
<organism evidence="14 15">
    <name type="scientific">Pichia kudriavzevii</name>
    <name type="common">Yeast</name>
    <name type="synonym">Issatchenkia orientalis</name>
    <dbReference type="NCBI Taxonomy" id="4909"/>
    <lineage>
        <taxon>Eukaryota</taxon>
        <taxon>Fungi</taxon>
        <taxon>Dikarya</taxon>
        <taxon>Ascomycota</taxon>
        <taxon>Saccharomycotina</taxon>
        <taxon>Pichiomycetes</taxon>
        <taxon>Pichiales</taxon>
        <taxon>Pichiaceae</taxon>
        <taxon>Pichia</taxon>
    </lineage>
</organism>
<comment type="similarity">
    <text evidence="3">Belongs to the MNN1/MNT family.</text>
</comment>
<dbReference type="PANTHER" id="PTHR31392">
    <property type="entry name" value="ALPHA-1,3-MANNOSYLTRANSFERASE MNN1-RELATED"/>
    <property type="match status" value="1"/>
</dbReference>
<dbReference type="HOGENOM" id="CLU_331768_0_0_1"/>
<feature type="region of interest" description="Disordered" evidence="12">
    <location>
        <begin position="776"/>
        <end position="850"/>
    </location>
</feature>
<evidence type="ECO:0000256" key="4">
    <source>
        <dbReference type="ARBA" id="ARBA00022676"/>
    </source>
</evidence>
<dbReference type="SUPFAM" id="SSF53448">
    <property type="entry name" value="Nucleotide-diphospho-sugar transferases"/>
    <property type="match status" value="1"/>
</dbReference>
<evidence type="ECO:0000256" key="6">
    <source>
        <dbReference type="ARBA" id="ARBA00022692"/>
    </source>
</evidence>
<keyword evidence="8" id="KW-1133">Transmembrane helix</keyword>
<dbReference type="eggNOG" id="ENOG502RZ48">
    <property type="taxonomic scope" value="Eukaryota"/>
</dbReference>
<dbReference type="GO" id="GO:0000033">
    <property type="term" value="F:alpha-1,3-mannosyltransferase activity"/>
    <property type="evidence" value="ECO:0007669"/>
    <property type="project" value="TreeGrafter"/>
</dbReference>
<dbReference type="PANTHER" id="PTHR31392:SF1">
    <property type="entry name" value="ALPHA-1,3-MANNOSYLTRANSFERASE MNN1-RELATED"/>
    <property type="match status" value="1"/>
</dbReference>
<comment type="subcellular location">
    <subcellularLocation>
        <location evidence="1">Golgi apparatus membrane</location>
        <topology evidence="1">Single-pass type II membrane protein</topology>
    </subcellularLocation>
</comment>
<keyword evidence="9" id="KW-0333">Golgi apparatus</keyword>
<evidence type="ECO:0000256" key="3">
    <source>
        <dbReference type="ARBA" id="ARBA00009105"/>
    </source>
</evidence>
<dbReference type="InterPro" id="IPR022751">
    <property type="entry name" value="Alpha_mannosyltransferase"/>
</dbReference>